<keyword evidence="2" id="KW-1185">Reference proteome</keyword>
<organism evidence="1 2">
    <name type="scientific">Pseudomonas duriflava</name>
    <dbReference type="NCBI Taxonomy" id="459528"/>
    <lineage>
        <taxon>Bacteria</taxon>
        <taxon>Pseudomonadati</taxon>
        <taxon>Pseudomonadota</taxon>
        <taxon>Gammaproteobacteria</taxon>
        <taxon>Pseudomonadales</taxon>
        <taxon>Pseudomonadaceae</taxon>
        <taxon>Pseudomonas</taxon>
    </lineage>
</organism>
<proteinExistence type="predicted"/>
<evidence type="ECO:0000313" key="2">
    <source>
        <dbReference type="Proteomes" id="UP000316905"/>
    </source>
</evidence>
<name>A0A562Q703_9PSED</name>
<dbReference type="Gene3D" id="1.10.287.950">
    <property type="entry name" value="Methyl-accepting chemotaxis protein"/>
    <property type="match status" value="1"/>
</dbReference>
<comment type="caution">
    <text evidence="1">The sequence shown here is derived from an EMBL/GenBank/DDBJ whole genome shotgun (WGS) entry which is preliminary data.</text>
</comment>
<evidence type="ECO:0000313" key="1">
    <source>
        <dbReference type="EMBL" id="TWI52545.1"/>
    </source>
</evidence>
<dbReference type="SUPFAM" id="SSF58104">
    <property type="entry name" value="Methyl-accepting chemotaxis protein (MCP) signaling domain"/>
    <property type="match status" value="1"/>
</dbReference>
<sequence length="61" mass="6744">MATASEEQSIVAEDIAQQINKVAETVETSAGHADITVNRGQELEKVAQDLRVLVERFSFNR</sequence>
<dbReference type="Proteomes" id="UP000316905">
    <property type="component" value="Unassembled WGS sequence"/>
</dbReference>
<protein>
    <submittedName>
        <fullName evidence="1">Aerotaxis receptor</fullName>
    </submittedName>
</protein>
<dbReference type="AlphaFoldDB" id="A0A562Q703"/>
<gene>
    <name evidence="1" type="ORF">IQ22_03315</name>
</gene>
<dbReference type="EMBL" id="VLKY01000011">
    <property type="protein sequence ID" value="TWI52545.1"/>
    <property type="molecule type" value="Genomic_DNA"/>
</dbReference>
<reference evidence="1 2" key="1">
    <citation type="journal article" date="2015" name="Stand. Genomic Sci.">
        <title>Genomic Encyclopedia of Bacterial and Archaeal Type Strains, Phase III: the genomes of soil and plant-associated and newly described type strains.</title>
        <authorList>
            <person name="Whitman W.B."/>
            <person name="Woyke T."/>
            <person name="Klenk H.P."/>
            <person name="Zhou Y."/>
            <person name="Lilburn T.G."/>
            <person name="Beck B.J."/>
            <person name="De Vos P."/>
            <person name="Vandamme P."/>
            <person name="Eisen J.A."/>
            <person name="Garrity G."/>
            <person name="Hugenholtz P."/>
            <person name="Kyrpides N.C."/>
        </authorList>
    </citation>
    <scope>NUCLEOTIDE SEQUENCE [LARGE SCALE GENOMIC DNA]</scope>
    <source>
        <strain evidence="1 2">CGMCC 1.6858</strain>
    </source>
</reference>
<accession>A0A562Q703</accession>
<keyword evidence="1" id="KW-0675">Receptor</keyword>